<dbReference type="InterPro" id="IPR005900">
    <property type="entry name" value="6-phosphogluconolactonase_DevB"/>
</dbReference>
<comment type="similarity">
    <text evidence="4 7">Belongs to the glucosamine/galactosamine-6-phosphate isomerase family. 6-phosphogluconolactonase subfamily.</text>
</comment>
<evidence type="ECO:0000259" key="8">
    <source>
        <dbReference type="Pfam" id="PF01182"/>
    </source>
</evidence>
<evidence type="ECO:0000313" key="10">
    <source>
        <dbReference type="Proteomes" id="UP000093412"/>
    </source>
</evidence>
<gene>
    <name evidence="9" type="primary">pgl_1</name>
    <name evidence="7" type="synonym">pgl</name>
    <name evidence="9" type="ORF">OERS_20280</name>
</gene>
<evidence type="ECO:0000256" key="4">
    <source>
        <dbReference type="ARBA" id="ARBA00010662"/>
    </source>
</evidence>
<organism evidence="9 10">
    <name type="scientific">Oerskovia enterophila</name>
    <dbReference type="NCBI Taxonomy" id="43678"/>
    <lineage>
        <taxon>Bacteria</taxon>
        <taxon>Bacillati</taxon>
        <taxon>Actinomycetota</taxon>
        <taxon>Actinomycetes</taxon>
        <taxon>Micrococcales</taxon>
        <taxon>Cellulomonadaceae</taxon>
        <taxon>Oerskovia</taxon>
    </lineage>
</organism>
<dbReference type="SUPFAM" id="SSF100950">
    <property type="entry name" value="NagB/RpiA/CoA transferase-like"/>
    <property type="match status" value="1"/>
</dbReference>
<dbReference type="Proteomes" id="UP000093412">
    <property type="component" value="Unassembled WGS sequence"/>
</dbReference>
<evidence type="ECO:0000256" key="3">
    <source>
        <dbReference type="ARBA" id="ARBA00004961"/>
    </source>
</evidence>
<evidence type="ECO:0000256" key="2">
    <source>
        <dbReference type="ARBA" id="ARBA00002681"/>
    </source>
</evidence>
<dbReference type="Pfam" id="PF01182">
    <property type="entry name" value="Glucosamine_iso"/>
    <property type="match status" value="1"/>
</dbReference>
<feature type="domain" description="Glucosamine/galactosamine-6-phosphate isomerase" evidence="8">
    <location>
        <begin position="22"/>
        <end position="248"/>
    </location>
</feature>
<evidence type="ECO:0000256" key="1">
    <source>
        <dbReference type="ARBA" id="ARBA00000832"/>
    </source>
</evidence>
<evidence type="ECO:0000256" key="6">
    <source>
        <dbReference type="ARBA" id="ARBA00020337"/>
    </source>
</evidence>
<evidence type="ECO:0000256" key="7">
    <source>
        <dbReference type="RuleBase" id="RU365095"/>
    </source>
</evidence>
<protein>
    <recommendedName>
        <fullName evidence="6 7">6-phosphogluconolactonase</fullName>
        <shortName evidence="7">6PGL</shortName>
        <ecNumber evidence="5 7">3.1.1.31</ecNumber>
    </recommendedName>
</protein>
<dbReference type="CDD" id="cd01400">
    <property type="entry name" value="6PGL"/>
    <property type="match status" value="1"/>
</dbReference>
<dbReference type="EC" id="3.1.1.31" evidence="5 7"/>
<dbReference type="NCBIfam" id="TIGR01198">
    <property type="entry name" value="pgl"/>
    <property type="match status" value="1"/>
</dbReference>
<keyword evidence="10" id="KW-1185">Reference proteome</keyword>
<dbReference type="InterPro" id="IPR006148">
    <property type="entry name" value="Glc/Gal-6P_isomerase"/>
</dbReference>
<comment type="caution">
    <text evidence="9">The sequence shown here is derived from an EMBL/GenBank/DDBJ whole genome shotgun (WGS) entry which is preliminary data.</text>
</comment>
<name>A0ABX2Y632_9CELL</name>
<dbReference type="PANTHER" id="PTHR11054">
    <property type="entry name" value="6-PHOSPHOGLUCONOLACTONASE"/>
    <property type="match status" value="1"/>
</dbReference>
<sequence>MTTDVETETSAHGARLVVVHPDAGVLAEAVASRLLTRILDIQSVRTPVHVVLTGGTVGIRSLAAVAAHPVRDAVDWTGVHFWWGDERFLPAGDPERNETQAREALLDHLPALPAQNVHVMAAPGEGVGSPEESAALYADELSRFTPDGATHLAFDVLLLGMGPDGHVASLFPGNAGLAAQGATTGVHDSPKPPPERVSLTFSAIQAAQEVWVVAAGAEKAPAVASALAGDPVETTPAAGAIGTRRTLWLVDLAASSTSS</sequence>
<comment type="catalytic activity">
    <reaction evidence="1 7">
        <text>6-phospho-D-glucono-1,5-lactone + H2O = 6-phospho-D-gluconate + H(+)</text>
        <dbReference type="Rhea" id="RHEA:12556"/>
        <dbReference type="ChEBI" id="CHEBI:15377"/>
        <dbReference type="ChEBI" id="CHEBI:15378"/>
        <dbReference type="ChEBI" id="CHEBI:57955"/>
        <dbReference type="ChEBI" id="CHEBI:58759"/>
        <dbReference type="EC" id="3.1.1.31"/>
    </reaction>
</comment>
<comment type="function">
    <text evidence="2 7">Hydrolysis of 6-phosphogluconolactone to 6-phosphogluconate.</text>
</comment>
<reference evidence="9 10" key="1">
    <citation type="submission" date="2016-06" db="EMBL/GenBank/DDBJ databases">
        <title>Genome sequence of Oerskovia enterophila DSM 43852.</title>
        <authorList>
            <person name="Poehlein A."/>
            <person name="Jag V."/>
            <person name="Bengelsdorf F.R."/>
            <person name="Daniel R."/>
            <person name="Duerre P."/>
        </authorList>
    </citation>
    <scope>NUCLEOTIDE SEQUENCE [LARGE SCALE GENOMIC DNA]</scope>
    <source>
        <strain evidence="9 10">DSM 43852</strain>
    </source>
</reference>
<keyword evidence="7 9" id="KW-0378">Hydrolase</keyword>
<evidence type="ECO:0000313" key="9">
    <source>
        <dbReference type="EMBL" id="OCI31209.1"/>
    </source>
</evidence>
<dbReference type="Gene3D" id="3.40.50.1360">
    <property type="match status" value="1"/>
</dbReference>
<dbReference type="RefSeq" id="WP_068625655.1">
    <property type="nucleotide sequence ID" value="NZ_MAQA01000021.1"/>
</dbReference>
<dbReference type="GO" id="GO:0017057">
    <property type="term" value="F:6-phosphogluconolactonase activity"/>
    <property type="evidence" value="ECO:0007669"/>
    <property type="project" value="UniProtKB-EC"/>
</dbReference>
<evidence type="ECO:0000256" key="5">
    <source>
        <dbReference type="ARBA" id="ARBA00013198"/>
    </source>
</evidence>
<dbReference type="InterPro" id="IPR037171">
    <property type="entry name" value="NagB/RpiA_transferase-like"/>
</dbReference>
<dbReference type="InterPro" id="IPR039104">
    <property type="entry name" value="6PGL"/>
</dbReference>
<dbReference type="EMBL" id="MAQA01000021">
    <property type="protein sequence ID" value="OCI31209.1"/>
    <property type="molecule type" value="Genomic_DNA"/>
</dbReference>
<proteinExistence type="inferred from homology"/>
<comment type="pathway">
    <text evidence="3 7">Carbohydrate degradation; pentose phosphate pathway; D-ribulose 5-phosphate from D-glucose 6-phosphate (oxidative stage): step 2/3.</text>
</comment>
<dbReference type="PANTHER" id="PTHR11054:SF0">
    <property type="entry name" value="6-PHOSPHOGLUCONOLACTONASE"/>
    <property type="match status" value="1"/>
</dbReference>
<accession>A0ABX2Y632</accession>